<evidence type="ECO:0000256" key="1">
    <source>
        <dbReference type="ARBA" id="ARBA00023015"/>
    </source>
</evidence>
<dbReference type="EMBL" id="FNNJ01000001">
    <property type="protein sequence ID" value="SDW24161.1"/>
    <property type="molecule type" value="Genomic_DNA"/>
</dbReference>
<dbReference type="PRINTS" id="PR00778">
    <property type="entry name" value="HTHARSR"/>
</dbReference>
<gene>
    <name evidence="5" type="ORF">SAMN05444411_101341</name>
</gene>
<dbReference type="InterPro" id="IPR001845">
    <property type="entry name" value="HTH_ArsR_DNA-bd_dom"/>
</dbReference>
<keyword evidence="6" id="KW-1185">Reference proteome</keyword>
<dbReference type="SUPFAM" id="SSF46785">
    <property type="entry name" value="Winged helix' DNA-binding domain"/>
    <property type="match status" value="1"/>
</dbReference>
<accession>A0A1H2RXF9</accession>
<dbReference type="GO" id="GO:0003677">
    <property type="term" value="F:DNA binding"/>
    <property type="evidence" value="ECO:0007669"/>
    <property type="project" value="UniProtKB-KW"/>
</dbReference>
<organism evidence="5 6">
    <name type="scientific">Lutibacter oricola</name>
    <dbReference type="NCBI Taxonomy" id="762486"/>
    <lineage>
        <taxon>Bacteria</taxon>
        <taxon>Pseudomonadati</taxon>
        <taxon>Bacteroidota</taxon>
        <taxon>Flavobacteriia</taxon>
        <taxon>Flavobacteriales</taxon>
        <taxon>Flavobacteriaceae</taxon>
        <taxon>Lutibacter</taxon>
    </lineage>
</organism>
<proteinExistence type="predicted"/>
<dbReference type="PROSITE" id="PS50987">
    <property type="entry name" value="HTH_ARSR_2"/>
    <property type="match status" value="1"/>
</dbReference>
<evidence type="ECO:0000256" key="2">
    <source>
        <dbReference type="ARBA" id="ARBA00023125"/>
    </source>
</evidence>
<dbReference type="SMART" id="SM00418">
    <property type="entry name" value="HTH_ARSR"/>
    <property type="match status" value="1"/>
</dbReference>
<dbReference type="PANTHER" id="PTHR33154:SF15">
    <property type="entry name" value="REGULATORY PROTEIN ARSR"/>
    <property type="match status" value="1"/>
</dbReference>
<dbReference type="AlphaFoldDB" id="A0A1H2RXF9"/>
<dbReference type="Gene3D" id="1.10.10.10">
    <property type="entry name" value="Winged helix-like DNA-binding domain superfamily/Winged helix DNA-binding domain"/>
    <property type="match status" value="1"/>
</dbReference>
<keyword evidence="1" id="KW-0805">Transcription regulation</keyword>
<evidence type="ECO:0000313" key="5">
    <source>
        <dbReference type="EMBL" id="SDW24161.1"/>
    </source>
</evidence>
<protein>
    <submittedName>
        <fullName evidence="5">Transcriptional regulator, ArsR family</fullName>
    </submittedName>
</protein>
<dbReference type="InterPro" id="IPR036388">
    <property type="entry name" value="WH-like_DNA-bd_sf"/>
</dbReference>
<name>A0A1H2RXF9_9FLAO</name>
<dbReference type="Pfam" id="PF01022">
    <property type="entry name" value="HTH_5"/>
    <property type="match status" value="1"/>
</dbReference>
<dbReference type="InterPro" id="IPR036390">
    <property type="entry name" value="WH_DNA-bd_sf"/>
</dbReference>
<dbReference type="PANTHER" id="PTHR33154">
    <property type="entry name" value="TRANSCRIPTIONAL REGULATOR, ARSR FAMILY"/>
    <property type="match status" value="1"/>
</dbReference>
<dbReference type="NCBIfam" id="NF033788">
    <property type="entry name" value="HTH_metalloreg"/>
    <property type="match status" value="1"/>
</dbReference>
<sequence>MQFKFLSYICDELMKRTKEDIIYQVETEEIAKFAKALGHPTRIKILNHLDNASCCYTGDLLEVLPLAQSTISQHLKELKDAGLIQGTVNPPKVKYCIDQENWLRAKAVFNEFFNKNMTKNTCD</sequence>
<reference evidence="5 6" key="1">
    <citation type="submission" date="2016-10" db="EMBL/GenBank/DDBJ databases">
        <authorList>
            <person name="de Groot N.N."/>
        </authorList>
    </citation>
    <scope>NUCLEOTIDE SEQUENCE [LARGE SCALE GENOMIC DNA]</scope>
    <source>
        <strain evidence="5 6">DSM 24956</strain>
    </source>
</reference>
<dbReference type="Proteomes" id="UP000199595">
    <property type="component" value="Unassembled WGS sequence"/>
</dbReference>
<dbReference type="CDD" id="cd00090">
    <property type="entry name" value="HTH_ARSR"/>
    <property type="match status" value="1"/>
</dbReference>
<dbReference type="STRING" id="762486.SAMN05444411_101341"/>
<evidence type="ECO:0000313" key="6">
    <source>
        <dbReference type="Proteomes" id="UP000199595"/>
    </source>
</evidence>
<keyword evidence="3" id="KW-0804">Transcription</keyword>
<feature type="domain" description="HTH arsR-type" evidence="4">
    <location>
        <begin position="22"/>
        <end position="120"/>
    </location>
</feature>
<dbReference type="GO" id="GO:0003700">
    <property type="term" value="F:DNA-binding transcription factor activity"/>
    <property type="evidence" value="ECO:0007669"/>
    <property type="project" value="InterPro"/>
</dbReference>
<keyword evidence="2" id="KW-0238">DNA-binding</keyword>
<evidence type="ECO:0000259" key="4">
    <source>
        <dbReference type="PROSITE" id="PS50987"/>
    </source>
</evidence>
<evidence type="ECO:0000256" key="3">
    <source>
        <dbReference type="ARBA" id="ARBA00023163"/>
    </source>
</evidence>
<dbReference type="InterPro" id="IPR051081">
    <property type="entry name" value="HTH_MetalResp_TranReg"/>
</dbReference>
<dbReference type="InterPro" id="IPR011991">
    <property type="entry name" value="ArsR-like_HTH"/>
</dbReference>